<reference evidence="2" key="1">
    <citation type="journal article" date="2016" name="Gigascience">
        <title>De novo construction of an expanded transcriptome assembly for the western tarnished plant bug, Lygus hesperus.</title>
        <authorList>
            <person name="Tassone E.E."/>
            <person name="Geib S.M."/>
            <person name="Hall B."/>
            <person name="Fabrick J.A."/>
            <person name="Brent C.S."/>
            <person name="Hull J.J."/>
        </authorList>
    </citation>
    <scope>NUCLEOTIDE SEQUENCE</scope>
</reference>
<evidence type="ECO:0000256" key="1">
    <source>
        <dbReference type="SAM" id="MobiDB-lite"/>
    </source>
</evidence>
<accession>A0A146LXS2</accession>
<protein>
    <submittedName>
        <fullName evidence="2">Uncharacterized protein</fullName>
    </submittedName>
</protein>
<evidence type="ECO:0000313" key="2">
    <source>
        <dbReference type="EMBL" id="JAQ12414.1"/>
    </source>
</evidence>
<proteinExistence type="predicted"/>
<organism evidence="2">
    <name type="scientific">Lygus hesperus</name>
    <name type="common">Western plant bug</name>
    <dbReference type="NCBI Taxonomy" id="30085"/>
    <lineage>
        <taxon>Eukaryota</taxon>
        <taxon>Metazoa</taxon>
        <taxon>Ecdysozoa</taxon>
        <taxon>Arthropoda</taxon>
        <taxon>Hexapoda</taxon>
        <taxon>Insecta</taxon>
        <taxon>Pterygota</taxon>
        <taxon>Neoptera</taxon>
        <taxon>Paraneoptera</taxon>
        <taxon>Hemiptera</taxon>
        <taxon>Heteroptera</taxon>
        <taxon>Panheteroptera</taxon>
        <taxon>Cimicomorpha</taxon>
        <taxon>Miridae</taxon>
        <taxon>Mirini</taxon>
        <taxon>Lygus</taxon>
    </lineage>
</organism>
<sequence>MLRCLLFLPSRSFLPSIPFLATAGSRTYSHQTQSFSTNNNMITELFCMGAIVELLRMWFRRPGVPTQEDEETTYEDAKDASEEEDYEKLDEDAEENSDEELWDIEGKVPKYQFPISHIRNMQSDLEGRISMTPPDIYYGTQEEQKL</sequence>
<feature type="region of interest" description="Disordered" evidence="1">
    <location>
        <begin position="65"/>
        <end position="101"/>
    </location>
</feature>
<name>A0A146LXS2_LYGHE</name>
<gene>
    <name evidence="2" type="ORF">g.91253</name>
</gene>
<feature type="compositionally biased region" description="Acidic residues" evidence="1">
    <location>
        <begin position="81"/>
        <end position="101"/>
    </location>
</feature>
<dbReference type="AlphaFoldDB" id="A0A146LXS2"/>
<dbReference type="EMBL" id="GDHC01006215">
    <property type="protein sequence ID" value="JAQ12414.1"/>
    <property type="molecule type" value="Transcribed_RNA"/>
</dbReference>